<dbReference type="Proteomes" id="UP001140949">
    <property type="component" value="Unassembled WGS sequence"/>
</dbReference>
<dbReference type="EMBL" id="JANAVB010013999">
    <property type="protein sequence ID" value="KAJ6834804.1"/>
    <property type="molecule type" value="Genomic_DNA"/>
</dbReference>
<dbReference type="AlphaFoldDB" id="A0AAX6H209"/>
<reference evidence="1" key="2">
    <citation type="submission" date="2023-04" db="EMBL/GenBank/DDBJ databases">
        <authorList>
            <person name="Bruccoleri R.E."/>
            <person name="Oakeley E.J."/>
            <person name="Faust A.-M."/>
            <person name="Dessus-Babus S."/>
            <person name="Altorfer M."/>
            <person name="Burckhardt D."/>
            <person name="Oertli M."/>
            <person name="Naumann U."/>
            <person name="Petersen F."/>
            <person name="Wong J."/>
        </authorList>
    </citation>
    <scope>NUCLEOTIDE SEQUENCE</scope>
    <source>
        <strain evidence="1">GSM-AAB239-AS_SAM_17_03QT</strain>
        <tissue evidence="1">Leaf</tissue>
    </source>
</reference>
<evidence type="ECO:0000313" key="1">
    <source>
        <dbReference type="EMBL" id="KAJ6834804.1"/>
    </source>
</evidence>
<protein>
    <submittedName>
        <fullName evidence="1">Protein BZR1-like protein 1-like</fullName>
    </submittedName>
</protein>
<organism evidence="1 2">
    <name type="scientific">Iris pallida</name>
    <name type="common">Sweet iris</name>
    <dbReference type="NCBI Taxonomy" id="29817"/>
    <lineage>
        <taxon>Eukaryota</taxon>
        <taxon>Viridiplantae</taxon>
        <taxon>Streptophyta</taxon>
        <taxon>Embryophyta</taxon>
        <taxon>Tracheophyta</taxon>
        <taxon>Spermatophyta</taxon>
        <taxon>Magnoliopsida</taxon>
        <taxon>Liliopsida</taxon>
        <taxon>Asparagales</taxon>
        <taxon>Iridaceae</taxon>
        <taxon>Iridoideae</taxon>
        <taxon>Irideae</taxon>
        <taxon>Iris</taxon>
    </lineage>
</organism>
<sequence length="74" mass="7804">MTAPASPTYNLINSVASRQQAIVGPGGGMPERGRGTAEFEFKSSRVKPWKGGRIHKVGVEDLELTLGMGSSSSK</sequence>
<evidence type="ECO:0000313" key="2">
    <source>
        <dbReference type="Proteomes" id="UP001140949"/>
    </source>
</evidence>
<gene>
    <name evidence="1" type="ORF">M6B38_333030</name>
</gene>
<keyword evidence="2" id="KW-1185">Reference proteome</keyword>
<name>A0AAX6H209_IRIPA</name>
<proteinExistence type="predicted"/>
<reference evidence="1" key="1">
    <citation type="journal article" date="2023" name="GigaByte">
        <title>Genome assembly of the bearded iris, Iris pallida Lam.</title>
        <authorList>
            <person name="Bruccoleri R.E."/>
            <person name="Oakeley E.J."/>
            <person name="Faust A.M.E."/>
            <person name="Altorfer M."/>
            <person name="Dessus-Babus S."/>
            <person name="Burckhardt D."/>
            <person name="Oertli M."/>
            <person name="Naumann U."/>
            <person name="Petersen F."/>
            <person name="Wong J."/>
        </authorList>
    </citation>
    <scope>NUCLEOTIDE SEQUENCE</scope>
    <source>
        <strain evidence="1">GSM-AAB239-AS_SAM_17_03QT</strain>
    </source>
</reference>
<comment type="caution">
    <text evidence="1">The sequence shown here is derived from an EMBL/GenBank/DDBJ whole genome shotgun (WGS) entry which is preliminary data.</text>
</comment>
<accession>A0AAX6H209</accession>